<keyword evidence="6" id="KW-1185">Reference proteome</keyword>
<comment type="subcellular location">
    <subcellularLocation>
        <location evidence="1 4">Spore core</location>
    </subcellularLocation>
</comment>
<sequence>MDTKKAVEIVESLGVIEVKYNERPVWIQNINEKSNTAKVKDINTNEEFNVNIKNLVES</sequence>
<evidence type="ECO:0000256" key="4">
    <source>
        <dbReference type="HAMAP-Rule" id="MF_00667"/>
    </source>
</evidence>
<organism evidence="5 6">
    <name type="scientific">Clostridium carboxidivorans P7</name>
    <dbReference type="NCBI Taxonomy" id="536227"/>
    <lineage>
        <taxon>Bacteria</taxon>
        <taxon>Bacillati</taxon>
        <taxon>Bacillota</taxon>
        <taxon>Clostridia</taxon>
        <taxon>Eubacteriales</taxon>
        <taxon>Clostridiaceae</taxon>
        <taxon>Clostridium</taxon>
    </lineage>
</organism>
<evidence type="ECO:0000256" key="3">
    <source>
        <dbReference type="ARBA" id="ARBA00022969"/>
    </source>
</evidence>
<evidence type="ECO:0000256" key="1">
    <source>
        <dbReference type="ARBA" id="ARBA00004288"/>
    </source>
</evidence>
<dbReference type="AlphaFoldDB" id="C6PUT7"/>
<dbReference type="STRING" id="536227.Ccar_00135"/>
<comment type="similarity">
    <text evidence="2 4">Belongs to the SspH family.</text>
</comment>
<reference evidence="5 6" key="1">
    <citation type="submission" date="2009-06" db="EMBL/GenBank/DDBJ databases">
        <title>The draft genome of Clostridium carboxidivorans P7.</title>
        <authorList>
            <consortium name="US DOE Joint Genome Institute (JGI-PGF)"/>
            <person name="Lucas S."/>
            <person name="Copeland A."/>
            <person name="Lapidus A."/>
            <person name="Glavina del Rio T."/>
            <person name="Tice H."/>
            <person name="Bruce D."/>
            <person name="Goodwin L."/>
            <person name="Pitluck S."/>
            <person name="Larimer F."/>
            <person name="Land M.L."/>
            <person name="Hauser L."/>
            <person name="Hemme C.L."/>
        </authorList>
    </citation>
    <scope>NUCLEOTIDE SEQUENCE [LARGE SCALE GENOMIC DNA]</scope>
    <source>
        <strain evidence="5 6">P7</strain>
    </source>
</reference>
<dbReference type="EMBL" id="ACVI01000039">
    <property type="protein sequence ID" value="EET87016.1"/>
    <property type="molecule type" value="Genomic_DNA"/>
</dbReference>
<comment type="caution">
    <text evidence="5">The sequence shown here is derived from an EMBL/GenBank/DDBJ whole genome shotgun (WGS) entry which is preliminary data.</text>
</comment>
<dbReference type="Proteomes" id="UP000004198">
    <property type="component" value="Unassembled WGS sequence"/>
</dbReference>
<evidence type="ECO:0000256" key="2">
    <source>
        <dbReference type="ARBA" id="ARBA00006573"/>
    </source>
</evidence>
<evidence type="ECO:0000313" key="6">
    <source>
        <dbReference type="Proteomes" id="UP000004198"/>
    </source>
</evidence>
<evidence type="ECO:0000313" key="5">
    <source>
        <dbReference type="EMBL" id="EET87016.1"/>
    </source>
</evidence>
<dbReference type="InterPro" id="IPR012610">
    <property type="entry name" value="SASP_SspH"/>
</dbReference>
<dbReference type="Pfam" id="PF08141">
    <property type="entry name" value="SspH"/>
    <property type="match status" value="1"/>
</dbReference>
<dbReference type="NCBIfam" id="TIGR02861">
    <property type="entry name" value="SASP_H"/>
    <property type="match status" value="1"/>
</dbReference>
<keyword evidence="3 4" id="KW-0749">Sporulation</keyword>
<dbReference type="GO" id="GO:0042601">
    <property type="term" value="C:endospore-forming forespore"/>
    <property type="evidence" value="ECO:0007669"/>
    <property type="project" value="InterPro"/>
</dbReference>
<dbReference type="GO" id="GO:0030435">
    <property type="term" value="P:sporulation resulting in formation of a cellular spore"/>
    <property type="evidence" value="ECO:0007669"/>
    <property type="project" value="UniProtKB-KW"/>
</dbReference>
<dbReference type="OrthoDB" id="1683648at2"/>
<protein>
    <recommendedName>
        <fullName evidence="4">Small, acid-soluble spore protein H</fullName>
        <shortName evidence="4">SASP H</shortName>
    </recommendedName>
</protein>
<proteinExistence type="inferred from homology"/>
<accession>C6PUT7</accession>
<name>C6PUT7_9CLOT</name>
<dbReference type="PATRIC" id="fig|536227.13.peg.50"/>
<gene>
    <name evidence="4" type="primary">sspH</name>
    <name evidence="5" type="ORF">CcarbDRAFT_2554</name>
</gene>
<dbReference type="eggNOG" id="ENOG5030G4Q">
    <property type="taxonomic scope" value="Bacteria"/>
</dbReference>
<dbReference type="GO" id="GO:0030436">
    <property type="term" value="P:asexual sporulation"/>
    <property type="evidence" value="ECO:0007669"/>
    <property type="project" value="UniProtKB-UniRule"/>
</dbReference>
<dbReference type="HAMAP" id="MF_00667">
    <property type="entry name" value="SspH"/>
    <property type="match status" value="1"/>
</dbReference>
<dbReference type="KEGG" id="cck:Ccar_00135"/>
<dbReference type="RefSeq" id="WP_007061439.1">
    <property type="nucleotide sequence ID" value="NZ_ACVI01000039.1"/>
</dbReference>